<dbReference type="Proteomes" id="UP001595793">
    <property type="component" value="Unassembled WGS sequence"/>
</dbReference>
<keyword evidence="1" id="KW-0812">Transmembrane</keyword>
<dbReference type="RefSeq" id="WP_290230752.1">
    <property type="nucleotide sequence ID" value="NZ_JAUFPZ010000002.1"/>
</dbReference>
<keyword evidence="1" id="KW-1133">Transmembrane helix</keyword>
<organism evidence="2 3">
    <name type="scientific">Zunongwangia endophytica</name>
    <dbReference type="NCBI Taxonomy" id="1808945"/>
    <lineage>
        <taxon>Bacteria</taxon>
        <taxon>Pseudomonadati</taxon>
        <taxon>Bacteroidota</taxon>
        <taxon>Flavobacteriia</taxon>
        <taxon>Flavobacteriales</taxon>
        <taxon>Flavobacteriaceae</taxon>
        <taxon>Zunongwangia</taxon>
    </lineage>
</organism>
<evidence type="ECO:0000313" key="3">
    <source>
        <dbReference type="Proteomes" id="UP001595793"/>
    </source>
</evidence>
<evidence type="ECO:0000313" key="2">
    <source>
        <dbReference type="EMBL" id="MFC4029588.1"/>
    </source>
</evidence>
<keyword evidence="3" id="KW-1185">Reference proteome</keyword>
<feature type="transmembrane region" description="Helical" evidence="1">
    <location>
        <begin position="15"/>
        <end position="33"/>
    </location>
</feature>
<evidence type="ECO:0000256" key="1">
    <source>
        <dbReference type="SAM" id="Phobius"/>
    </source>
</evidence>
<evidence type="ECO:0008006" key="4">
    <source>
        <dbReference type="Google" id="ProtNLM"/>
    </source>
</evidence>
<name>A0ABV8HC99_9FLAO</name>
<feature type="transmembrane region" description="Helical" evidence="1">
    <location>
        <begin position="39"/>
        <end position="58"/>
    </location>
</feature>
<sequence length="138" mass="16180">MQKIEKHHGFFRRRYYNVFGLLYTLIAFALLFFEDDFSLMYYGYFIIGIAYFVIQYYYGGSTEESISWDSEKIILKKWRQKPVAYSLSEVDHLNISDHHLTIEKGAAGGTMLSLEGFKAEDIQQLQKDFNSEANLQFA</sequence>
<dbReference type="EMBL" id="JBHSAS010000033">
    <property type="protein sequence ID" value="MFC4029588.1"/>
    <property type="molecule type" value="Genomic_DNA"/>
</dbReference>
<protein>
    <recommendedName>
        <fullName evidence="4">PH domain-containing protein</fullName>
    </recommendedName>
</protein>
<reference evidence="3" key="1">
    <citation type="journal article" date="2019" name="Int. J. Syst. Evol. Microbiol.">
        <title>The Global Catalogue of Microorganisms (GCM) 10K type strain sequencing project: providing services to taxonomists for standard genome sequencing and annotation.</title>
        <authorList>
            <consortium name="The Broad Institute Genomics Platform"/>
            <consortium name="The Broad Institute Genome Sequencing Center for Infectious Disease"/>
            <person name="Wu L."/>
            <person name="Ma J."/>
        </authorList>
    </citation>
    <scope>NUCLEOTIDE SEQUENCE [LARGE SCALE GENOMIC DNA]</scope>
    <source>
        <strain evidence="3">CECT 9128</strain>
    </source>
</reference>
<accession>A0ABV8HC99</accession>
<keyword evidence="1" id="KW-0472">Membrane</keyword>
<comment type="caution">
    <text evidence="2">The sequence shown here is derived from an EMBL/GenBank/DDBJ whole genome shotgun (WGS) entry which is preliminary data.</text>
</comment>
<gene>
    <name evidence="2" type="ORF">ACFOS1_19375</name>
</gene>
<proteinExistence type="predicted"/>